<evidence type="ECO:0000313" key="1">
    <source>
        <dbReference type="EMBL" id="KTD62185.1"/>
    </source>
</evidence>
<gene>
    <name evidence="1" type="primary">lvrB</name>
    <name evidence="1" type="ORF">Lspi_2035</name>
</gene>
<dbReference type="OrthoDB" id="5725929at2"/>
<protein>
    <submittedName>
        <fullName evidence="1">Legionella vir region protein</fullName>
    </submittedName>
</protein>
<dbReference type="Proteomes" id="UP000054877">
    <property type="component" value="Unassembled WGS sequence"/>
</dbReference>
<sequence length="105" mass="12537">MMFTKFAVAFRHFWLRDLQDDRFNDFAKKEWGKNLKQFSDSVIARVTDICEQQFEFPPTMAQFIGLCKNEVNRQYVKKIEPSSPSSPETAAYHLNKMKEILNRRR</sequence>
<dbReference type="EMBL" id="LNYX01000030">
    <property type="protein sequence ID" value="KTD62185.1"/>
    <property type="molecule type" value="Genomic_DNA"/>
</dbReference>
<keyword evidence="2" id="KW-1185">Reference proteome</keyword>
<comment type="caution">
    <text evidence="1">The sequence shown here is derived from an EMBL/GenBank/DDBJ whole genome shotgun (WGS) entry which is preliminary data.</text>
</comment>
<accession>A0A0W0YZ62</accession>
<dbReference type="RefSeq" id="WP_058483952.1">
    <property type="nucleotide sequence ID" value="NZ_CAAAII010000004.1"/>
</dbReference>
<reference evidence="1 2" key="1">
    <citation type="submission" date="2015-11" db="EMBL/GenBank/DDBJ databases">
        <title>Genomic analysis of 38 Legionella species identifies large and diverse effector repertoires.</title>
        <authorList>
            <person name="Burstein D."/>
            <person name="Amaro F."/>
            <person name="Zusman T."/>
            <person name="Lifshitz Z."/>
            <person name="Cohen O."/>
            <person name="Gilbert J.A."/>
            <person name="Pupko T."/>
            <person name="Shuman H.A."/>
            <person name="Segal G."/>
        </authorList>
    </citation>
    <scope>NUCLEOTIDE SEQUENCE [LARGE SCALE GENOMIC DNA]</scope>
    <source>
        <strain evidence="1 2">Mt.St.Helens-9</strain>
    </source>
</reference>
<dbReference type="PATRIC" id="fig|452.5.peg.2240"/>
<dbReference type="AlphaFoldDB" id="A0A0W0YZ62"/>
<proteinExistence type="predicted"/>
<evidence type="ECO:0000313" key="2">
    <source>
        <dbReference type="Proteomes" id="UP000054877"/>
    </source>
</evidence>
<dbReference type="STRING" id="452.Lspi_2035"/>
<name>A0A0W0YZ62_LEGSP</name>
<organism evidence="1 2">
    <name type="scientific">Legionella spiritensis</name>
    <dbReference type="NCBI Taxonomy" id="452"/>
    <lineage>
        <taxon>Bacteria</taxon>
        <taxon>Pseudomonadati</taxon>
        <taxon>Pseudomonadota</taxon>
        <taxon>Gammaproteobacteria</taxon>
        <taxon>Legionellales</taxon>
        <taxon>Legionellaceae</taxon>
        <taxon>Legionella</taxon>
    </lineage>
</organism>